<feature type="transmembrane region" description="Helical" evidence="1">
    <location>
        <begin position="12"/>
        <end position="35"/>
    </location>
</feature>
<dbReference type="PATRIC" id="fig|1137280.3.peg.2034"/>
<proteinExistence type="predicted"/>
<keyword evidence="1" id="KW-0472">Membrane</keyword>
<keyword evidence="3" id="KW-1185">Reference proteome</keyword>
<dbReference type="EMBL" id="ANIE01000006">
    <property type="protein sequence ID" value="KEF31066.1"/>
    <property type="molecule type" value="Genomic_DNA"/>
</dbReference>
<name>A0A072N0M6_9GAMM</name>
<gene>
    <name evidence="2" type="ORF">D777_02219</name>
</gene>
<dbReference type="AlphaFoldDB" id="A0A072N0M6"/>
<dbReference type="STRING" id="1137280.D777_02219"/>
<dbReference type="RefSeq" id="WP_036131650.1">
    <property type="nucleotide sequence ID" value="NZ_ANIE01000006.1"/>
</dbReference>
<comment type="caution">
    <text evidence="2">The sequence shown here is derived from an EMBL/GenBank/DDBJ whole genome shotgun (WGS) entry which is preliminary data.</text>
</comment>
<reference evidence="2 3" key="1">
    <citation type="submission" date="2012-12" db="EMBL/GenBank/DDBJ databases">
        <title>Genome assembly of Marinobacter sp. AK21.</title>
        <authorList>
            <person name="Khatri I."/>
            <person name="Kumar R."/>
            <person name="Vaidya B."/>
            <person name="Subramanian S."/>
            <person name="Pinnaka A."/>
        </authorList>
    </citation>
    <scope>NUCLEOTIDE SEQUENCE [LARGE SCALE GENOMIC DNA]</scope>
    <source>
        <strain evidence="2 3">AK21</strain>
    </source>
</reference>
<evidence type="ECO:0000313" key="3">
    <source>
        <dbReference type="Proteomes" id="UP000035057"/>
    </source>
</evidence>
<organism evidence="2 3">
    <name type="scientific">Marinobacter nitratireducens</name>
    <dbReference type="NCBI Taxonomy" id="1137280"/>
    <lineage>
        <taxon>Bacteria</taxon>
        <taxon>Pseudomonadati</taxon>
        <taxon>Pseudomonadota</taxon>
        <taxon>Gammaproteobacteria</taxon>
        <taxon>Pseudomonadales</taxon>
        <taxon>Marinobacteraceae</taxon>
        <taxon>Marinobacter</taxon>
    </lineage>
</organism>
<keyword evidence="1" id="KW-1133">Transmembrane helix</keyword>
<keyword evidence="1" id="KW-0812">Transmembrane</keyword>
<evidence type="ECO:0008006" key="4">
    <source>
        <dbReference type="Google" id="ProtNLM"/>
    </source>
</evidence>
<accession>A0A072N0M6</accession>
<dbReference type="InterPro" id="IPR032314">
    <property type="entry name" value="DUF4845"/>
</dbReference>
<dbReference type="Proteomes" id="UP000035057">
    <property type="component" value="Unassembled WGS sequence"/>
</dbReference>
<dbReference type="OrthoDB" id="6367393at2"/>
<sequence length="129" mass="14401">MKKNSLSTMNRQAGASALTIMVMVLFFGSLLTLVIKLGPAYLDDITIQEALESLEGTEGLSNMGPAQVRTLINKRLSVNNVRGFEAKNITVEKNGELVVINVDYEVRNNIFRNVDTVVHFQHKYEMKGK</sequence>
<dbReference type="Pfam" id="PF16137">
    <property type="entry name" value="DUF4845"/>
    <property type="match status" value="1"/>
</dbReference>
<evidence type="ECO:0000256" key="1">
    <source>
        <dbReference type="SAM" id="Phobius"/>
    </source>
</evidence>
<evidence type="ECO:0000313" key="2">
    <source>
        <dbReference type="EMBL" id="KEF31066.1"/>
    </source>
</evidence>
<protein>
    <recommendedName>
        <fullName evidence="4">DUF4845 domain-containing protein</fullName>
    </recommendedName>
</protein>